<dbReference type="InterPro" id="IPR042095">
    <property type="entry name" value="SUMF_sf"/>
</dbReference>
<dbReference type="AlphaFoldDB" id="A0A8E6B2T8"/>
<gene>
    <name evidence="3" type="ORF">KIH39_19995</name>
</gene>
<dbReference type="KEGG" id="tsph:KIH39_19995"/>
<evidence type="ECO:0000256" key="1">
    <source>
        <dbReference type="SAM" id="SignalP"/>
    </source>
</evidence>
<reference evidence="3" key="1">
    <citation type="submission" date="2021-05" db="EMBL/GenBank/DDBJ databases">
        <title>Complete genome sequence of the cellulolytic planctomycete Telmatocola sphagniphila SP2T and characterization of the first cellulase from planctomycetes.</title>
        <authorList>
            <person name="Rakitin A.L."/>
            <person name="Beletsky A.V."/>
            <person name="Naumoff D.G."/>
            <person name="Kulichevskaya I.S."/>
            <person name="Mardanov A.V."/>
            <person name="Ravin N.V."/>
            <person name="Dedysh S.N."/>
        </authorList>
    </citation>
    <scope>NUCLEOTIDE SEQUENCE</scope>
    <source>
        <strain evidence="3">SP2T</strain>
    </source>
</reference>
<dbReference type="GO" id="GO:0120147">
    <property type="term" value="F:formylglycine-generating oxidase activity"/>
    <property type="evidence" value="ECO:0007669"/>
    <property type="project" value="TreeGrafter"/>
</dbReference>
<feature type="signal peptide" evidence="1">
    <location>
        <begin position="1"/>
        <end position="21"/>
    </location>
</feature>
<dbReference type="RefSeq" id="WP_213494991.1">
    <property type="nucleotide sequence ID" value="NZ_CP074694.1"/>
</dbReference>
<keyword evidence="4" id="KW-1185">Reference proteome</keyword>
<proteinExistence type="predicted"/>
<dbReference type="PANTHER" id="PTHR23150:SF19">
    <property type="entry name" value="FORMYLGLYCINE-GENERATING ENZYME"/>
    <property type="match status" value="1"/>
</dbReference>
<evidence type="ECO:0000313" key="3">
    <source>
        <dbReference type="EMBL" id="QVL31110.1"/>
    </source>
</evidence>
<accession>A0A8E6B2T8</accession>
<dbReference type="InterPro" id="IPR016187">
    <property type="entry name" value="CTDL_fold"/>
</dbReference>
<feature type="chain" id="PRO_5034655689" evidence="1">
    <location>
        <begin position="22"/>
        <end position="345"/>
    </location>
</feature>
<sequence length="345" mass="39392">MRFLFFLSFLGLSAFSNPLCAQSTTKPTTPHKDYTDQIKGLDVSFDMVAIPEGEFLMGSPESEPGRKKNEGPQHKVKLKPYWMGKCEVTWDEFRPFMNTAIEAEAGDKDRVDGVTYPTKPYVPSDYGHGYGQKPAICMTHHCAMEYCRWLSAKTGHTYRLPTEAEWEYACRAGTTTAYFFGDDPKKLGDYAWMKGNSAEPEHEDGTTHKVGTKKPNPWGLYDMYGNVMEWTLDQYDPKAYARYAKNPFVTCPVIVPTADKWSHVTRGGNWKESDPAAFRSAARVNSKPDWMKHDPQEPRSIWWLTKFDKVGFRVVRAVVEQPELKGLVSKVTKKSNDEYEDDDDK</sequence>
<protein>
    <submittedName>
        <fullName evidence="3">Formylglycine-generating enzyme family protein</fullName>
    </submittedName>
</protein>
<dbReference type="Pfam" id="PF03781">
    <property type="entry name" value="FGE-sulfatase"/>
    <property type="match status" value="1"/>
</dbReference>
<dbReference type="InterPro" id="IPR005532">
    <property type="entry name" value="SUMF_dom"/>
</dbReference>
<dbReference type="SUPFAM" id="SSF56436">
    <property type="entry name" value="C-type lectin-like"/>
    <property type="match status" value="1"/>
</dbReference>
<organism evidence="3 4">
    <name type="scientific">Telmatocola sphagniphila</name>
    <dbReference type="NCBI Taxonomy" id="1123043"/>
    <lineage>
        <taxon>Bacteria</taxon>
        <taxon>Pseudomonadati</taxon>
        <taxon>Planctomycetota</taxon>
        <taxon>Planctomycetia</taxon>
        <taxon>Gemmatales</taxon>
        <taxon>Gemmataceae</taxon>
    </lineage>
</organism>
<dbReference type="Proteomes" id="UP000676194">
    <property type="component" value="Chromosome"/>
</dbReference>
<keyword evidence="1" id="KW-0732">Signal</keyword>
<dbReference type="InterPro" id="IPR051043">
    <property type="entry name" value="Sulfatase_Mod_Factor_Kinase"/>
</dbReference>
<name>A0A8E6B2T8_9BACT</name>
<dbReference type="EMBL" id="CP074694">
    <property type="protein sequence ID" value="QVL31110.1"/>
    <property type="molecule type" value="Genomic_DNA"/>
</dbReference>
<evidence type="ECO:0000259" key="2">
    <source>
        <dbReference type="Pfam" id="PF03781"/>
    </source>
</evidence>
<feature type="domain" description="Sulfatase-modifying factor enzyme-like" evidence="2">
    <location>
        <begin position="46"/>
        <end position="293"/>
    </location>
</feature>
<dbReference type="PANTHER" id="PTHR23150">
    <property type="entry name" value="SULFATASE MODIFYING FACTOR 1, 2"/>
    <property type="match status" value="1"/>
</dbReference>
<evidence type="ECO:0000313" key="4">
    <source>
        <dbReference type="Proteomes" id="UP000676194"/>
    </source>
</evidence>
<dbReference type="Gene3D" id="3.90.1580.10">
    <property type="entry name" value="paralog of FGE (formylglycine-generating enzyme)"/>
    <property type="match status" value="1"/>
</dbReference>